<accession>A0A7W8N2J1</accession>
<comment type="caution">
    <text evidence="1">The sequence shown here is derived from an EMBL/GenBank/DDBJ whole genome shotgun (WGS) entry which is preliminary data.</text>
</comment>
<evidence type="ECO:0000313" key="1">
    <source>
        <dbReference type="EMBL" id="MBB5342453.1"/>
    </source>
</evidence>
<dbReference type="AlphaFoldDB" id="A0A7W8N2J1"/>
<evidence type="ECO:0000313" key="2">
    <source>
        <dbReference type="Proteomes" id="UP000569092"/>
    </source>
</evidence>
<dbReference type="Proteomes" id="UP000569092">
    <property type="component" value="Unassembled WGS sequence"/>
</dbReference>
<gene>
    <name evidence="1" type="ORF">HDF10_000403</name>
</gene>
<dbReference type="EMBL" id="JACHDZ010000001">
    <property type="protein sequence ID" value="MBB5342453.1"/>
    <property type="molecule type" value="Genomic_DNA"/>
</dbReference>
<organism evidence="1 2">
    <name type="scientific">Tunturiibacter lichenicola</name>
    <dbReference type="NCBI Taxonomy" id="2051959"/>
    <lineage>
        <taxon>Bacteria</taxon>
        <taxon>Pseudomonadati</taxon>
        <taxon>Acidobacteriota</taxon>
        <taxon>Terriglobia</taxon>
        <taxon>Terriglobales</taxon>
        <taxon>Acidobacteriaceae</taxon>
        <taxon>Tunturiibacter</taxon>
    </lineage>
</organism>
<sequence>MSGPTLQDRLAHITQGLAEAERRYASGEPYPDPEGSWPHKIAQLQQHLAEVREMIANE</sequence>
<protein>
    <submittedName>
        <fullName evidence="1">Uncharacterized protein</fullName>
    </submittedName>
</protein>
<reference evidence="1 2" key="1">
    <citation type="submission" date="2020-08" db="EMBL/GenBank/DDBJ databases">
        <title>Genomic Encyclopedia of Type Strains, Phase IV (KMG-V): Genome sequencing to study the core and pangenomes of soil and plant-associated prokaryotes.</title>
        <authorList>
            <person name="Whitman W."/>
        </authorList>
    </citation>
    <scope>NUCLEOTIDE SEQUENCE [LARGE SCALE GENOMIC DNA]</scope>
    <source>
        <strain evidence="1 2">M8US30</strain>
    </source>
</reference>
<name>A0A7W8N2J1_9BACT</name>
<proteinExistence type="predicted"/>